<dbReference type="EMBL" id="JAWWNJ010000067">
    <property type="protein sequence ID" value="KAK7008383.1"/>
    <property type="molecule type" value="Genomic_DNA"/>
</dbReference>
<feature type="region of interest" description="Disordered" evidence="1">
    <location>
        <begin position="246"/>
        <end position="285"/>
    </location>
</feature>
<feature type="compositionally biased region" description="Low complexity" evidence="1">
    <location>
        <begin position="250"/>
        <end position="259"/>
    </location>
</feature>
<evidence type="ECO:0000313" key="2">
    <source>
        <dbReference type="EMBL" id="KAK7008383.1"/>
    </source>
</evidence>
<name>A0AAW0AGB8_9AGAR</name>
<evidence type="ECO:0000313" key="3">
    <source>
        <dbReference type="Proteomes" id="UP001362999"/>
    </source>
</evidence>
<accession>A0AAW0AGB8</accession>
<feature type="region of interest" description="Disordered" evidence="1">
    <location>
        <begin position="1"/>
        <end position="58"/>
    </location>
</feature>
<gene>
    <name evidence="2" type="ORF">R3P38DRAFT_3280362</name>
</gene>
<keyword evidence="3" id="KW-1185">Reference proteome</keyword>
<protein>
    <submittedName>
        <fullName evidence="2">Uncharacterized protein</fullName>
    </submittedName>
</protein>
<evidence type="ECO:0000256" key="1">
    <source>
        <dbReference type="SAM" id="MobiDB-lite"/>
    </source>
</evidence>
<dbReference type="Proteomes" id="UP001362999">
    <property type="component" value="Unassembled WGS sequence"/>
</dbReference>
<feature type="region of interest" description="Disordered" evidence="1">
    <location>
        <begin position="204"/>
        <end position="233"/>
    </location>
</feature>
<feature type="compositionally biased region" description="Pro residues" evidence="1">
    <location>
        <begin position="92"/>
        <end position="101"/>
    </location>
</feature>
<dbReference type="AlphaFoldDB" id="A0AAW0AGB8"/>
<comment type="caution">
    <text evidence="2">The sequence shown here is derived from an EMBL/GenBank/DDBJ whole genome shotgun (WGS) entry which is preliminary data.</text>
</comment>
<reference evidence="2 3" key="1">
    <citation type="journal article" date="2024" name="J Genomics">
        <title>Draft genome sequencing and assembly of Favolaschia claudopus CIRM-BRFM 2984 isolated from oak limbs.</title>
        <authorList>
            <person name="Navarro D."/>
            <person name="Drula E."/>
            <person name="Chaduli D."/>
            <person name="Cazenave R."/>
            <person name="Ahrendt S."/>
            <person name="Wang J."/>
            <person name="Lipzen A."/>
            <person name="Daum C."/>
            <person name="Barry K."/>
            <person name="Grigoriev I.V."/>
            <person name="Favel A."/>
            <person name="Rosso M.N."/>
            <person name="Martin F."/>
        </authorList>
    </citation>
    <scope>NUCLEOTIDE SEQUENCE [LARGE SCALE GENOMIC DNA]</scope>
    <source>
        <strain evidence="2 3">CIRM-BRFM 2984</strain>
    </source>
</reference>
<organism evidence="2 3">
    <name type="scientific">Favolaschia claudopus</name>
    <dbReference type="NCBI Taxonomy" id="2862362"/>
    <lineage>
        <taxon>Eukaryota</taxon>
        <taxon>Fungi</taxon>
        <taxon>Dikarya</taxon>
        <taxon>Basidiomycota</taxon>
        <taxon>Agaricomycotina</taxon>
        <taxon>Agaricomycetes</taxon>
        <taxon>Agaricomycetidae</taxon>
        <taxon>Agaricales</taxon>
        <taxon>Marasmiineae</taxon>
        <taxon>Mycenaceae</taxon>
        <taxon>Favolaschia</taxon>
    </lineage>
</organism>
<proteinExistence type="predicted"/>
<feature type="compositionally biased region" description="Low complexity" evidence="1">
    <location>
        <begin position="204"/>
        <end position="214"/>
    </location>
</feature>
<feature type="region of interest" description="Disordered" evidence="1">
    <location>
        <begin position="70"/>
        <end position="101"/>
    </location>
</feature>
<sequence>MPHPAIDTASSSTSFLLVTHPQRTHLPRGCTPRSRPPPPAFSYTTTAADALPHPHPLHQSISIEDGIEEAGSSYDASRPPAPRAEDAGASPPSTPPHPPLVSPMVHTTFAPSSHVRCTSSVLTPSSYWDARIHLPSTRAETMPNGNARAYLPRSPHVMSSDYALLDLIHLLVSFTILSTCGRGRTPSSSSTSTSAATLLLPHQHPTQTTPHQHPATCMAGPPTTTPRADDAPPRLRPLLIQLKTPPHPFSPASSAARSFPLPPSPLRAASASTHHNHCAQTTGRRTTPLRGHIHVLVLMIAFTPNPRTSPLRRPVSSRALLYHTHSTESGLAIIYHPPPRLSSPNTLFLRSTSPCLALTKQKKRKKRPHTGSAP</sequence>